<dbReference type="EMBL" id="SSMQ01000031">
    <property type="protein sequence ID" value="TKD03179.1"/>
    <property type="molecule type" value="Genomic_DNA"/>
</dbReference>
<comment type="caution">
    <text evidence="1">The sequence shown here is derived from an EMBL/GenBank/DDBJ whole genome shotgun (WGS) entry which is preliminary data.</text>
</comment>
<evidence type="ECO:0000313" key="1">
    <source>
        <dbReference type="EMBL" id="TKD03179.1"/>
    </source>
</evidence>
<reference evidence="1 2" key="1">
    <citation type="submission" date="2019-04" db="EMBL/GenBank/DDBJ databases">
        <authorList>
            <person name="Li Y."/>
            <person name="Wang J."/>
        </authorList>
    </citation>
    <scope>NUCLEOTIDE SEQUENCE [LARGE SCALE GENOMIC DNA]</scope>
    <source>
        <strain evidence="1 2">DSM 14668</strain>
    </source>
</reference>
<protein>
    <submittedName>
        <fullName evidence="1">Uncharacterized protein</fullName>
    </submittedName>
</protein>
<evidence type="ECO:0000313" key="2">
    <source>
        <dbReference type="Proteomes" id="UP000309215"/>
    </source>
</evidence>
<dbReference type="RefSeq" id="WP_136931976.1">
    <property type="nucleotide sequence ID" value="NZ_SSMQ01000031.1"/>
</dbReference>
<accession>A0A4U1J790</accession>
<gene>
    <name evidence="1" type="ORF">E8A74_27085</name>
</gene>
<dbReference type="InterPro" id="IPR011047">
    <property type="entry name" value="Quinoprotein_ADH-like_sf"/>
</dbReference>
<dbReference type="PROSITE" id="PS51257">
    <property type="entry name" value="PROKAR_LIPOPROTEIN"/>
    <property type="match status" value="1"/>
</dbReference>
<organism evidence="1 2">
    <name type="scientific">Polyangium fumosum</name>
    <dbReference type="NCBI Taxonomy" id="889272"/>
    <lineage>
        <taxon>Bacteria</taxon>
        <taxon>Pseudomonadati</taxon>
        <taxon>Myxococcota</taxon>
        <taxon>Polyangia</taxon>
        <taxon>Polyangiales</taxon>
        <taxon>Polyangiaceae</taxon>
        <taxon>Polyangium</taxon>
    </lineage>
</organism>
<dbReference type="PANTHER" id="PTHR35580:SF1">
    <property type="entry name" value="PHYTASE-LIKE DOMAIN-CONTAINING PROTEIN"/>
    <property type="match status" value="1"/>
</dbReference>
<dbReference type="PANTHER" id="PTHR35580">
    <property type="entry name" value="CELL SURFACE GLYCOPROTEIN (S-LAYER PROTEIN)-LIKE PROTEIN"/>
    <property type="match status" value="1"/>
</dbReference>
<sequence>MQRRRMAGVALGVGLLLGLGACSKNDESRVESSTGPAASGPAMWANALGADGRQAGWFVGASRTGEIVLVGTMEGSVQFGDAGALQAKTKSDIFVAWLGQDGKIKRARRFGDSGRHVPVGVAVDPQGGVVISGLADGNIDFGGGPLADLGGGDAFVASLGPNGELRYALRVGDAMMQNGGEVVLASDGSVYWSGSFDGTIDIGGQTLTSAGNSDVFVARLDSAGKVTWAKSLGGAGTEADGSLAIDAKGQILVSGYYEGAPNLGTGALPDTGVADGEMLVALDSSGKVLWSQGAPNKTGFFGFSMQAGENGTFLVGSVAGSIDFLGKTLAPQGGSAEGLGVVQIDSAGKVLRADVFPVERLGQVFATPVKGGGLVLGGHFQGTVDLGGQKLTSAGEEDMFVAWMNPQGRIERQERLGGKDHERLGDLAMTPDGHVVLTGMFEGTMNLGAGDLTSGKGPDAFVAFLR</sequence>
<keyword evidence="2" id="KW-1185">Reference proteome</keyword>
<name>A0A4U1J790_9BACT</name>
<dbReference type="OrthoDB" id="5485745at2"/>
<dbReference type="AlphaFoldDB" id="A0A4U1J790"/>
<dbReference type="Proteomes" id="UP000309215">
    <property type="component" value="Unassembled WGS sequence"/>
</dbReference>
<dbReference type="SUPFAM" id="SSF50998">
    <property type="entry name" value="Quinoprotein alcohol dehydrogenase-like"/>
    <property type="match status" value="1"/>
</dbReference>
<dbReference type="InterPro" id="IPR052918">
    <property type="entry name" value="Motility_Chemotaxis_Reg"/>
</dbReference>
<dbReference type="Gene3D" id="2.80.10.50">
    <property type="match status" value="1"/>
</dbReference>
<proteinExistence type="predicted"/>